<protein>
    <submittedName>
        <fullName evidence="2">Uncharacterized protein</fullName>
    </submittedName>
</protein>
<name>A0AAD7DYS6_9AGAR</name>
<proteinExistence type="predicted"/>
<feature type="compositionally biased region" description="Acidic residues" evidence="1">
    <location>
        <begin position="282"/>
        <end position="293"/>
    </location>
</feature>
<sequence>MPRKKKSNTANLGAWAQKRKRESEEDESNSDTGTKRTRLTSAGSQSSRNSSPAPESVADSDAELHPTNSALDSDFSDDDDPEIEVHEENDIPHPRTQMDLVRWLQISDTHLASLPISAAPAQRGQYHSRKVGQGKSIQREQELRKAEKERKEREDRDDQRHNRKARHIVDFFGRAQLPELPDPSEKNTSLDLASPGDNSVFDRDFVDAVDMDLDEEMGSPAEELDIQGPFSRGVSDTGSGNSLTTPGSSSKVTMEEIDEEEDEGDRISIVPIVLSPDALAEEGLDDLPWDPSEETSPRPAAATAGISPHHATTEVPYLPSRPSSPARRPLPPGSAAYFAHERGFTMPDRPQKWKLPSQVPSNPSVDTGIQNLQDILHPHRAKGRGHKQSSLDIVTTARLECVIRFLRLWCNVFSKLDELTPKNPGIHLVPSFLRVC</sequence>
<evidence type="ECO:0000313" key="2">
    <source>
        <dbReference type="EMBL" id="KAJ7702931.1"/>
    </source>
</evidence>
<feature type="region of interest" description="Disordered" evidence="1">
    <location>
        <begin position="118"/>
        <end position="268"/>
    </location>
</feature>
<feature type="region of interest" description="Disordered" evidence="1">
    <location>
        <begin position="282"/>
        <end position="335"/>
    </location>
</feature>
<organism evidence="2 3">
    <name type="scientific">Mycena metata</name>
    <dbReference type="NCBI Taxonomy" id="1033252"/>
    <lineage>
        <taxon>Eukaryota</taxon>
        <taxon>Fungi</taxon>
        <taxon>Dikarya</taxon>
        <taxon>Basidiomycota</taxon>
        <taxon>Agaricomycotina</taxon>
        <taxon>Agaricomycetes</taxon>
        <taxon>Agaricomycetidae</taxon>
        <taxon>Agaricales</taxon>
        <taxon>Marasmiineae</taxon>
        <taxon>Mycenaceae</taxon>
        <taxon>Mycena</taxon>
    </lineage>
</organism>
<feature type="compositionally biased region" description="Acidic residues" evidence="1">
    <location>
        <begin position="255"/>
        <end position="264"/>
    </location>
</feature>
<keyword evidence="3" id="KW-1185">Reference proteome</keyword>
<feature type="compositionally biased region" description="Acidic residues" evidence="1">
    <location>
        <begin position="207"/>
        <end position="225"/>
    </location>
</feature>
<evidence type="ECO:0000313" key="3">
    <source>
        <dbReference type="Proteomes" id="UP001215598"/>
    </source>
</evidence>
<feature type="compositionally biased region" description="Basic and acidic residues" evidence="1">
    <location>
        <begin position="137"/>
        <end position="160"/>
    </location>
</feature>
<comment type="caution">
    <text evidence="2">The sequence shown here is derived from an EMBL/GenBank/DDBJ whole genome shotgun (WGS) entry which is preliminary data.</text>
</comment>
<accession>A0AAD7DYS6</accession>
<gene>
    <name evidence="2" type="ORF">B0H16DRAFT_1747997</name>
</gene>
<feature type="compositionally biased region" description="Polar residues" evidence="1">
    <location>
        <begin position="234"/>
        <end position="252"/>
    </location>
</feature>
<dbReference type="AlphaFoldDB" id="A0AAD7DYS6"/>
<feature type="region of interest" description="Disordered" evidence="1">
    <location>
        <begin position="1"/>
        <end position="96"/>
    </location>
</feature>
<feature type="compositionally biased region" description="Polar residues" evidence="1">
    <location>
        <begin position="39"/>
        <end position="53"/>
    </location>
</feature>
<feature type="compositionally biased region" description="Basic and acidic residues" evidence="1">
    <location>
        <begin position="83"/>
        <end position="93"/>
    </location>
</feature>
<feature type="compositionally biased region" description="Low complexity" evidence="1">
    <location>
        <begin position="318"/>
        <end position="327"/>
    </location>
</feature>
<dbReference type="EMBL" id="JARKIB010000505">
    <property type="protein sequence ID" value="KAJ7702931.1"/>
    <property type="molecule type" value="Genomic_DNA"/>
</dbReference>
<dbReference type="Proteomes" id="UP001215598">
    <property type="component" value="Unassembled WGS sequence"/>
</dbReference>
<reference evidence="2" key="1">
    <citation type="submission" date="2023-03" db="EMBL/GenBank/DDBJ databases">
        <title>Massive genome expansion in bonnet fungi (Mycena s.s.) driven by repeated elements and novel gene families across ecological guilds.</title>
        <authorList>
            <consortium name="Lawrence Berkeley National Laboratory"/>
            <person name="Harder C.B."/>
            <person name="Miyauchi S."/>
            <person name="Viragh M."/>
            <person name="Kuo A."/>
            <person name="Thoen E."/>
            <person name="Andreopoulos B."/>
            <person name="Lu D."/>
            <person name="Skrede I."/>
            <person name="Drula E."/>
            <person name="Henrissat B."/>
            <person name="Morin E."/>
            <person name="Kohler A."/>
            <person name="Barry K."/>
            <person name="LaButti K."/>
            <person name="Morin E."/>
            <person name="Salamov A."/>
            <person name="Lipzen A."/>
            <person name="Mereny Z."/>
            <person name="Hegedus B."/>
            <person name="Baldrian P."/>
            <person name="Stursova M."/>
            <person name="Weitz H."/>
            <person name="Taylor A."/>
            <person name="Grigoriev I.V."/>
            <person name="Nagy L.G."/>
            <person name="Martin F."/>
            <person name="Kauserud H."/>
        </authorList>
    </citation>
    <scope>NUCLEOTIDE SEQUENCE</scope>
    <source>
        <strain evidence="2">CBHHK182m</strain>
    </source>
</reference>
<evidence type="ECO:0000256" key="1">
    <source>
        <dbReference type="SAM" id="MobiDB-lite"/>
    </source>
</evidence>